<feature type="compositionally biased region" description="Polar residues" evidence="1">
    <location>
        <begin position="241"/>
        <end position="257"/>
    </location>
</feature>
<dbReference type="Pfam" id="PF15344">
    <property type="entry name" value="FAM217"/>
    <property type="match status" value="1"/>
</dbReference>
<organism evidence="2 3">
    <name type="scientific">Dreissena polymorpha</name>
    <name type="common">Zebra mussel</name>
    <name type="synonym">Mytilus polymorpha</name>
    <dbReference type="NCBI Taxonomy" id="45954"/>
    <lineage>
        <taxon>Eukaryota</taxon>
        <taxon>Metazoa</taxon>
        <taxon>Spiralia</taxon>
        <taxon>Lophotrochozoa</taxon>
        <taxon>Mollusca</taxon>
        <taxon>Bivalvia</taxon>
        <taxon>Autobranchia</taxon>
        <taxon>Heteroconchia</taxon>
        <taxon>Euheterodonta</taxon>
        <taxon>Imparidentia</taxon>
        <taxon>Neoheterodontei</taxon>
        <taxon>Myida</taxon>
        <taxon>Dreissenoidea</taxon>
        <taxon>Dreissenidae</taxon>
        <taxon>Dreissena</taxon>
    </lineage>
</organism>
<proteinExistence type="predicted"/>
<reference evidence="2" key="2">
    <citation type="submission" date="2020-11" db="EMBL/GenBank/DDBJ databases">
        <authorList>
            <person name="McCartney M.A."/>
            <person name="Auch B."/>
            <person name="Kono T."/>
            <person name="Mallez S."/>
            <person name="Becker A."/>
            <person name="Gohl D.M."/>
            <person name="Silverstein K.A.T."/>
            <person name="Koren S."/>
            <person name="Bechman K.B."/>
            <person name="Herman A."/>
            <person name="Abrahante J.E."/>
            <person name="Garbe J."/>
        </authorList>
    </citation>
    <scope>NUCLEOTIDE SEQUENCE</scope>
    <source>
        <strain evidence="2">Duluth1</strain>
        <tissue evidence="2">Whole animal</tissue>
    </source>
</reference>
<feature type="compositionally biased region" description="Basic residues" evidence="1">
    <location>
        <begin position="572"/>
        <end position="591"/>
    </location>
</feature>
<feature type="region of interest" description="Disordered" evidence="1">
    <location>
        <begin position="445"/>
        <end position="465"/>
    </location>
</feature>
<dbReference type="AlphaFoldDB" id="A0A9D4IDP5"/>
<dbReference type="PANTHER" id="PTHR22145">
    <property type="entry name" value="SI:CH211-266K22.6"/>
    <property type="match status" value="1"/>
</dbReference>
<dbReference type="InterPro" id="IPR029266">
    <property type="entry name" value="FAM217"/>
</dbReference>
<accession>A0A9D4IDP5</accession>
<feature type="compositionally biased region" description="Polar residues" evidence="1">
    <location>
        <begin position="142"/>
        <end position="155"/>
    </location>
</feature>
<name>A0A9D4IDP5_DREPO</name>
<dbReference type="Proteomes" id="UP000828390">
    <property type="component" value="Unassembled WGS sequence"/>
</dbReference>
<dbReference type="EMBL" id="JAIWYP010000009">
    <property type="protein sequence ID" value="KAH3770105.1"/>
    <property type="molecule type" value="Genomic_DNA"/>
</dbReference>
<feature type="compositionally biased region" description="Basic and acidic residues" evidence="1">
    <location>
        <begin position="516"/>
        <end position="525"/>
    </location>
</feature>
<comment type="caution">
    <text evidence="2">The sequence shown here is derived from an EMBL/GenBank/DDBJ whole genome shotgun (WGS) entry which is preliminary data.</text>
</comment>
<feature type="region of interest" description="Disordered" evidence="1">
    <location>
        <begin position="493"/>
        <end position="591"/>
    </location>
</feature>
<sequence>MICKALEDMKLFDIKPGLSDVTCRSPVLAVTRPRKCKRETLTMASVRYCEHDVIVINRKPPTRRRKMNSVPPLQFDITHPITGNSMKLYQRATENPSQVYRSQLAASLRAFQQKQWPPLNHQELESNYIRCRPVTPAHVERPSTSCSVRAGTPTSRLLRPKSVPATSLRPKSASSGRRSETPSEARPGKFDTLSPMVISELMCRSERPSSGYDDDRSPDDKSPFVDELAAETKKLVENDDTSTTSGIDSGASDNEIATSDEDSEYEPDIDKDIVIPNLSLRPEKLDALYIPEPKRGWQQYDFDMSNIDLPPYEFANPFPEGIEDLDLKQMARLKWNWRNHVHVNTTHDPDLEGILDRLVEFEKLQQDTIDWEKKRAAQLKRQATKRAANAKPVIKDKRCDSSCLQATCFGDCPEKLAQQYTCEMCRQGYCTGTCKETKYEQRMRQPRLEEERPVTPKPPFPRACSSCQKRHNAKMLNANNLVLGTQRLNNATFTRGQSSAKAKDFRPKTPSTLSKDVLREFEKLNMDPVQPPRPTTAISGISRPRSRNSVFPGKSFSSQRKYSITDIDKVGANKKKRSRSSSKPKRPKTAG</sequence>
<feature type="region of interest" description="Disordered" evidence="1">
    <location>
        <begin position="232"/>
        <end position="270"/>
    </location>
</feature>
<feature type="compositionally biased region" description="Acidic residues" evidence="1">
    <location>
        <begin position="258"/>
        <end position="267"/>
    </location>
</feature>
<dbReference type="PANTHER" id="PTHR22145:SF2">
    <property type="entry name" value="SI:CH211-266K22.6"/>
    <property type="match status" value="1"/>
</dbReference>
<evidence type="ECO:0000313" key="3">
    <source>
        <dbReference type="Proteomes" id="UP000828390"/>
    </source>
</evidence>
<gene>
    <name evidence="2" type="ORF">DPMN_171385</name>
</gene>
<evidence type="ECO:0000256" key="1">
    <source>
        <dbReference type="SAM" id="MobiDB-lite"/>
    </source>
</evidence>
<feature type="compositionally biased region" description="Basic and acidic residues" evidence="1">
    <location>
        <begin position="177"/>
        <end position="189"/>
    </location>
</feature>
<feature type="region of interest" description="Disordered" evidence="1">
    <location>
        <begin position="138"/>
        <end position="195"/>
    </location>
</feature>
<protein>
    <submittedName>
        <fullName evidence="2">Uncharacterized protein</fullName>
    </submittedName>
</protein>
<evidence type="ECO:0000313" key="2">
    <source>
        <dbReference type="EMBL" id="KAH3770105.1"/>
    </source>
</evidence>
<feature type="compositionally biased region" description="Basic and acidic residues" evidence="1">
    <location>
        <begin position="445"/>
        <end position="454"/>
    </location>
</feature>
<reference evidence="2" key="1">
    <citation type="journal article" date="2019" name="bioRxiv">
        <title>The Genome of the Zebra Mussel, Dreissena polymorpha: A Resource for Invasive Species Research.</title>
        <authorList>
            <person name="McCartney M.A."/>
            <person name="Auch B."/>
            <person name="Kono T."/>
            <person name="Mallez S."/>
            <person name="Zhang Y."/>
            <person name="Obille A."/>
            <person name="Becker A."/>
            <person name="Abrahante J.E."/>
            <person name="Garbe J."/>
            <person name="Badalamenti J.P."/>
            <person name="Herman A."/>
            <person name="Mangelson H."/>
            <person name="Liachko I."/>
            <person name="Sullivan S."/>
            <person name="Sone E.D."/>
            <person name="Koren S."/>
            <person name="Silverstein K.A.T."/>
            <person name="Beckman K.B."/>
            <person name="Gohl D.M."/>
        </authorList>
    </citation>
    <scope>NUCLEOTIDE SEQUENCE</scope>
    <source>
        <strain evidence="2">Duluth1</strain>
        <tissue evidence="2">Whole animal</tissue>
    </source>
</reference>
<keyword evidence="3" id="KW-1185">Reference proteome</keyword>